<gene>
    <name evidence="3" type="ORF">HMPREF3233_00133</name>
</gene>
<proteinExistence type="predicted"/>
<dbReference type="GO" id="GO:0008713">
    <property type="term" value="F:ADP-heptose-lipopolysaccharide heptosyltransferase activity"/>
    <property type="evidence" value="ECO:0007669"/>
    <property type="project" value="TreeGrafter"/>
</dbReference>
<dbReference type="InterPro" id="IPR002201">
    <property type="entry name" value="Glyco_trans_9"/>
</dbReference>
<dbReference type="Proteomes" id="UP000070226">
    <property type="component" value="Unassembled WGS sequence"/>
</dbReference>
<sequence>MMELDYKRIVVTFLMHLGDVVLTTPFLEVLRKAAPHSHITYVIDEKLQDVMKYNPYIDDLITVDKKGRHNSIKGLNEIARRINDQGRPDIVINLHPNERTSYLAWKIHGKITTGMSHFLFRPFMTKYTRLDRKTRHAADMYINVLEQLGVTDVANHGLHIETSKEWNDEVFRFYKSQGVMPRDKIIGFNIGSAVPEKRWPAERFADVADYFGNKGYKTVFFGGPMDLDMVKPVVEQMKTSPIVATGAFKLGPLAAAMKWCDLLITNDSGPMHVAISQGVPIVALYGPSNPFFYGPYQAKSIVLESMDHYEIGKSMKQVIKEGKYKGISVITEEQVIKAAETLLQES</sequence>
<dbReference type="Pfam" id="PF01075">
    <property type="entry name" value="Glyco_transf_9"/>
    <property type="match status" value="1"/>
</dbReference>
<evidence type="ECO:0000313" key="3">
    <source>
        <dbReference type="EMBL" id="KXA65521.1"/>
    </source>
</evidence>
<dbReference type="InterPro" id="IPR051199">
    <property type="entry name" value="LPS_LOS_Heptosyltrfase"/>
</dbReference>
<dbReference type="Gene3D" id="3.40.50.2000">
    <property type="entry name" value="Glycogen Phosphorylase B"/>
    <property type="match status" value="2"/>
</dbReference>
<dbReference type="AlphaFoldDB" id="A0A133S745"/>
<dbReference type="PATRIC" id="fig|39777.7.peg.125"/>
<dbReference type="PANTHER" id="PTHR30160">
    <property type="entry name" value="TETRAACYLDISACCHARIDE 4'-KINASE-RELATED"/>
    <property type="match status" value="1"/>
</dbReference>
<evidence type="ECO:0000256" key="2">
    <source>
        <dbReference type="ARBA" id="ARBA00022679"/>
    </source>
</evidence>
<evidence type="ECO:0000313" key="4">
    <source>
        <dbReference type="Proteomes" id="UP000070226"/>
    </source>
</evidence>
<comment type="caution">
    <text evidence="3">The sequence shown here is derived from an EMBL/GenBank/DDBJ whole genome shotgun (WGS) entry which is preliminary data.</text>
</comment>
<dbReference type="STRING" id="39777.B7L28_03625"/>
<keyword evidence="2 3" id="KW-0808">Transferase</keyword>
<dbReference type="SUPFAM" id="SSF53756">
    <property type="entry name" value="UDP-Glycosyltransferase/glycogen phosphorylase"/>
    <property type="match status" value="1"/>
</dbReference>
<keyword evidence="1" id="KW-0328">Glycosyltransferase</keyword>
<name>A0A133S745_9FIRM</name>
<accession>A0A133S745</accession>
<reference evidence="3 4" key="1">
    <citation type="submission" date="2016-01" db="EMBL/GenBank/DDBJ databases">
        <authorList>
            <person name="Oliw E.H."/>
        </authorList>
    </citation>
    <scope>NUCLEOTIDE SEQUENCE [LARGE SCALE GENOMIC DNA]</scope>
    <source>
        <strain evidence="3 4">CMW7756B</strain>
    </source>
</reference>
<dbReference type="CDD" id="cd03789">
    <property type="entry name" value="GT9_LPS_heptosyltransferase"/>
    <property type="match status" value="1"/>
</dbReference>
<dbReference type="GO" id="GO:0009244">
    <property type="term" value="P:lipopolysaccharide core region biosynthetic process"/>
    <property type="evidence" value="ECO:0007669"/>
    <property type="project" value="TreeGrafter"/>
</dbReference>
<evidence type="ECO:0000256" key="1">
    <source>
        <dbReference type="ARBA" id="ARBA00022676"/>
    </source>
</evidence>
<dbReference type="EMBL" id="LRQT01000003">
    <property type="protein sequence ID" value="KXA65521.1"/>
    <property type="molecule type" value="Genomic_DNA"/>
</dbReference>
<dbReference type="GO" id="GO:0005829">
    <property type="term" value="C:cytosol"/>
    <property type="evidence" value="ECO:0007669"/>
    <property type="project" value="TreeGrafter"/>
</dbReference>
<dbReference type="PANTHER" id="PTHR30160:SF1">
    <property type="entry name" value="LIPOPOLYSACCHARIDE 1,2-N-ACETYLGLUCOSAMINETRANSFERASE-RELATED"/>
    <property type="match status" value="1"/>
</dbReference>
<protein>
    <submittedName>
        <fullName evidence="3">Heptosyltransferase</fullName>
    </submittedName>
</protein>
<organism evidence="3">
    <name type="scientific">Veillonella atypica</name>
    <dbReference type="NCBI Taxonomy" id="39777"/>
    <lineage>
        <taxon>Bacteria</taxon>
        <taxon>Bacillati</taxon>
        <taxon>Bacillota</taxon>
        <taxon>Negativicutes</taxon>
        <taxon>Veillonellales</taxon>
        <taxon>Veillonellaceae</taxon>
        <taxon>Veillonella</taxon>
    </lineage>
</organism>